<evidence type="ECO:0000313" key="4">
    <source>
        <dbReference type="Proteomes" id="UP000823823"/>
    </source>
</evidence>
<dbReference type="AlphaFoldDB" id="A0A9D2LBN8"/>
<accession>A0A9D2LBN8</accession>
<dbReference type="EMBL" id="DWZH01000024">
    <property type="protein sequence ID" value="HJB09570.1"/>
    <property type="molecule type" value="Genomic_DNA"/>
</dbReference>
<comment type="caution">
    <text evidence="3">The sequence shown here is derived from an EMBL/GenBank/DDBJ whole genome shotgun (WGS) entry which is preliminary data.</text>
</comment>
<name>A0A9D2LBN8_9MICO</name>
<evidence type="ECO:0000256" key="2">
    <source>
        <dbReference type="SAM" id="MobiDB-lite"/>
    </source>
</evidence>
<dbReference type="Pfam" id="PF00480">
    <property type="entry name" value="ROK"/>
    <property type="match status" value="1"/>
</dbReference>
<reference evidence="3" key="1">
    <citation type="journal article" date="2021" name="PeerJ">
        <title>Extensive microbial diversity within the chicken gut microbiome revealed by metagenomics and culture.</title>
        <authorList>
            <person name="Gilroy R."/>
            <person name="Ravi A."/>
            <person name="Getino M."/>
            <person name="Pursley I."/>
            <person name="Horton D.L."/>
            <person name="Alikhan N.F."/>
            <person name="Baker D."/>
            <person name="Gharbi K."/>
            <person name="Hall N."/>
            <person name="Watson M."/>
            <person name="Adriaenssens E.M."/>
            <person name="Foster-Nyarko E."/>
            <person name="Jarju S."/>
            <person name="Secka A."/>
            <person name="Antonio M."/>
            <person name="Oren A."/>
            <person name="Chaudhuri R.R."/>
            <person name="La Ragione R."/>
            <person name="Hildebrand F."/>
            <person name="Pallen M.J."/>
        </authorList>
    </citation>
    <scope>NUCLEOTIDE SEQUENCE</scope>
    <source>
        <strain evidence="3">ChiHjej13B12-24818</strain>
    </source>
</reference>
<dbReference type="Gene3D" id="3.30.420.40">
    <property type="match status" value="2"/>
</dbReference>
<protein>
    <submittedName>
        <fullName evidence="3">ROK family protein</fullName>
    </submittedName>
</protein>
<proteinExistence type="inferred from homology"/>
<dbReference type="InterPro" id="IPR043129">
    <property type="entry name" value="ATPase_NBD"/>
</dbReference>
<organism evidence="3 4">
    <name type="scientific">Candidatus Brachybacterium merdavium</name>
    <dbReference type="NCBI Taxonomy" id="2838513"/>
    <lineage>
        <taxon>Bacteria</taxon>
        <taxon>Bacillati</taxon>
        <taxon>Actinomycetota</taxon>
        <taxon>Actinomycetes</taxon>
        <taxon>Micrococcales</taxon>
        <taxon>Dermabacteraceae</taxon>
        <taxon>Brachybacterium</taxon>
    </lineage>
</organism>
<dbReference type="PANTHER" id="PTHR18964">
    <property type="entry name" value="ROK (REPRESSOR, ORF, KINASE) FAMILY"/>
    <property type="match status" value="1"/>
</dbReference>
<sequence>MMVKPGTSRARLVAHLLLNGPRHRAELARALSISRGTTTTIVQQLLQEGILVDGVDGVDGSGPATHDGPATSDRAASGRPDRSSRPAGEGTSGGGGVPGPAGPTGRTRLKQKLGISHRRGVFAHVTFQATASIVAITALDGRVLAHDVRERPSLPRAADWLEVAHAQFHEQLGQLDLSADAVVHLHAAVNSQVDRLTGEILDAEVAGPWKGTQPHRELAAWVPRAGLSFENTARLLTLAESLVLGRQEGSLLRLELSWGIGMGQVFNGQIVTGVHGASGELGHVSIDAAGPLCGCGRRGCLWLYAGAGKVIDRVRTVLGPTAELPELARAAAEGNSTCRRELSKAGDAVGEALATVCNLLGPDVVAIGGELSVLGEPLLNAIRQRLMQQVLPLTARHLELLLSRVGDDPVPIISAAHTSLLNDEDVVASALHRALGLPAPDPRA</sequence>
<reference evidence="3" key="2">
    <citation type="submission" date="2021-04" db="EMBL/GenBank/DDBJ databases">
        <authorList>
            <person name="Gilroy R."/>
        </authorList>
    </citation>
    <scope>NUCLEOTIDE SEQUENCE</scope>
    <source>
        <strain evidence="3">ChiHjej13B12-24818</strain>
    </source>
</reference>
<feature type="compositionally biased region" description="Gly residues" evidence="2">
    <location>
        <begin position="90"/>
        <end position="99"/>
    </location>
</feature>
<comment type="similarity">
    <text evidence="1">Belongs to the ROK (NagC/XylR) family.</text>
</comment>
<evidence type="ECO:0000256" key="1">
    <source>
        <dbReference type="ARBA" id="ARBA00006479"/>
    </source>
</evidence>
<dbReference type="InterPro" id="IPR036390">
    <property type="entry name" value="WH_DNA-bd_sf"/>
</dbReference>
<feature type="region of interest" description="Disordered" evidence="2">
    <location>
        <begin position="57"/>
        <end position="107"/>
    </location>
</feature>
<dbReference type="InterPro" id="IPR036388">
    <property type="entry name" value="WH-like_DNA-bd_sf"/>
</dbReference>
<dbReference type="Proteomes" id="UP000823823">
    <property type="component" value="Unassembled WGS sequence"/>
</dbReference>
<dbReference type="InterPro" id="IPR000600">
    <property type="entry name" value="ROK"/>
</dbReference>
<dbReference type="SUPFAM" id="SSF53067">
    <property type="entry name" value="Actin-like ATPase domain"/>
    <property type="match status" value="1"/>
</dbReference>
<dbReference type="PANTHER" id="PTHR18964:SF149">
    <property type="entry name" value="BIFUNCTIONAL UDP-N-ACETYLGLUCOSAMINE 2-EPIMERASE_N-ACETYLMANNOSAMINE KINASE"/>
    <property type="match status" value="1"/>
</dbReference>
<gene>
    <name evidence="3" type="ORF">H9786_03405</name>
</gene>
<evidence type="ECO:0000313" key="3">
    <source>
        <dbReference type="EMBL" id="HJB09570.1"/>
    </source>
</evidence>
<dbReference type="Gene3D" id="1.10.10.10">
    <property type="entry name" value="Winged helix-like DNA-binding domain superfamily/Winged helix DNA-binding domain"/>
    <property type="match status" value="1"/>
</dbReference>
<dbReference type="SUPFAM" id="SSF46785">
    <property type="entry name" value="Winged helix' DNA-binding domain"/>
    <property type="match status" value="1"/>
</dbReference>